<gene>
    <name evidence="4" type="primary">TEX55</name>
</gene>
<accession>A0A6J0SXC0</accession>
<keyword evidence="3" id="KW-1185">Reference proteome</keyword>
<dbReference type="GeneID" id="110074011"/>
<dbReference type="InParanoid" id="A0A6J0SXC0"/>
<proteinExistence type="predicted"/>
<dbReference type="SUPFAM" id="SSF47391">
    <property type="entry name" value="Dimerization-anchoring domain of cAMP-dependent PK regulatory subunit"/>
    <property type="match status" value="1"/>
</dbReference>
<evidence type="ECO:0000256" key="2">
    <source>
        <dbReference type="SAM" id="MobiDB-lite"/>
    </source>
</evidence>
<protein>
    <submittedName>
        <fullName evidence="4">Testis-specific expressed protein 55 isoform X1</fullName>
    </submittedName>
</protein>
<organism evidence="3 4">
    <name type="scientific">Pogona vitticeps</name>
    <name type="common">central bearded dragon</name>
    <dbReference type="NCBI Taxonomy" id="103695"/>
    <lineage>
        <taxon>Eukaryota</taxon>
        <taxon>Metazoa</taxon>
        <taxon>Chordata</taxon>
        <taxon>Craniata</taxon>
        <taxon>Vertebrata</taxon>
        <taxon>Euteleostomi</taxon>
        <taxon>Lepidosauria</taxon>
        <taxon>Squamata</taxon>
        <taxon>Bifurcata</taxon>
        <taxon>Unidentata</taxon>
        <taxon>Episquamata</taxon>
        <taxon>Toxicofera</taxon>
        <taxon>Iguania</taxon>
        <taxon>Acrodonta</taxon>
        <taxon>Agamidae</taxon>
        <taxon>Amphibolurinae</taxon>
        <taxon>Pogona</taxon>
    </lineage>
</organism>
<evidence type="ECO:0000313" key="3">
    <source>
        <dbReference type="Proteomes" id="UP001652642"/>
    </source>
</evidence>
<sequence length="202" mass="22962">MAEQGPEQEQEGSLEEQLQSEQILVTEMQGHSELPDSASDSPGTKSQFLKTVLSVDEESESYPPAPPVETLGSLLTKSKIEFPRGLVRSLETLVQSQEGSHKTEEVAPQAVEQSVALPTATTSEEILDEPMPMVYQDPFEVSLRYMEKHNVLQIFQEITENLVYEKPENPLEFMLKQIQTMIETRKQHQEQNEEMENIRKES</sequence>
<dbReference type="InterPro" id="IPR048377">
    <property type="entry name" value="TEX55_DD"/>
</dbReference>
<name>A0A6J0SXC0_9SAUR</name>
<dbReference type="OrthoDB" id="522106at2759"/>
<dbReference type="GO" id="GO:0005634">
    <property type="term" value="C:nucleus"/>
    <property type="evidence" value="ECO:0007669"/>
    <property type="project" value="TreeGrafter"/>
</dbReference>
<dbReference type="PANTHER" id="PTHR47110:SF1">
    <property type="entry name" value="TESTIS-SPECIFIC EXPRESSED PROTEIN 55"/>
    <property type="match status" value="1"/>
</dbReference>
<dbReference type="AlphaFoldDB" id="A0A6J0SXC0"/>
<dbReference type="Gene3D" id="1.20.890.10">
    <property type="entry name" value="cAMP-dependent protein kinase regulatory subunit, dimerization-anchoring domain"/>
    <property type="match status" value="1"/>
</dbReference>
<dbReference type="InterPro" id="IPR040760">
    <property type="entry name" value="Tex55"/>
</dbReference>
<dbReference type="RefSeq" id="XP_020639470.2">
    <property type="nucleotide sequence ID" value="XM_020783811.2"/>
</dbReference>
<dbReference type="KEGG" id="pvt:110074011"/>
<feature type="region of interest" description="Disordered" evidence="2">
    <location>
        <begin position="1"/>
        <end position="70"/>
    </location>
</feature>
<dbReference type="CDD" id="cd22975">
    <property type="entry name" value="DD_TEX55"/>
    <property type="match status" value="1"/>
</dbReference>
<dbReference type="PANTHER" id="PTHR47110">
    <property type="entry name" value="TESTIS-SPECIFIC EXPRESSED PROTEIN 55"/>
    <property type="match status" value="1"/>
</dbReference>
<dbReference type="Pfam" id="PF17819">
    <property type="entry name" value="Tex55"/>
    <property type="match status" value="1"/>
</dbReference>
<reference evidence="4" key="1">
    <citation type="submission" date="2025-08" db="UniProtKB">
        <authorList>
            <consortium name="RefSeq"/>
        </authorList>
    </citation>
    <scope>IDENTIFICATION</scope>
</reference>
<feature type="compositionally biased region" description="Acidic residues" evidence="2">
    <location>
        <begin position="1"/>
        <end position="14"/>
    </location>
</feature>
<dbReference type="Proteomes" id="UP001652642">
    <property type="component" value="Chromosome 3"/>
</dbReference>
<evidence type="ECO:0000256" key="1">
    <source>
        <dbReference type="SAM" id="Coils"/>
    </source>
</evidence>
<feature type="compositionally biased region" description="Polar residues" evidence="2">
    <location>
        <begin position="38"/>
        <end position="49"/>
    </location>
</feature>
<feature type="coiled-coil region" evidence="1">
    <location>
        <begin position="171"/>
        <end position="201"/>
    </location>
</feature>
<keyword evidence="1" id="KW-0175">Coiled coil</keyword>
<evidence type="ECO:0000313" key="4">
    <source>
        <dbReference type="RefSeq" id="XP_020639470.2"/>
    </source>
</evidence>
<dbReference type="CTD" id="152405"/>